<dbReference type="Proteomes" id="UP000230886">
    <property type="component" value="Unassembled WGS sequence"/>
</dbReference>
<proteinExistence type="predicted"/>
<accession>A0A2A5J2L9</accession>
<dbReference type="EMBL" id="NOVD01000044">
    <property type="protein sequence ID" value="PCK23834.1"/>
    <property type="molecule type" value="Genomic_DNA"/>
</dbReference>
<comment type="caution">
    <text evidence="1">The sequence shown here is derived from an EMBL/GenBank/DDBJ whole genome shotgun (WGS) entry which is preliminary data.</text>
</comment>
<protein>
    <submittedName>
        <fullName evidence="1">Uncharacterized protein</fullName>
    </submittedName>
</protein>
<evidence type="ECO:0000313" key="1">
    <source>
        <dbReference type="EMBL" id="PCK23834.1"/>
    </source>
</evidence>
<evidence type="ECO:0000313" key="2">
    <source>
        <dbReference type="Proteomes" id="UP000230886"/>
    </source>
</evidence>
<dbReference type="AlphaFoldDB" id="A0A2A5J2L9"/>
<name>A0A2A5J2L9_RHOSG</name>
<gene>
    <name evidence="1" type="ORF">CHR55_29055</name>
</gene>
<organism evidence="1 2">
    <name type="scientific">Rhodococcus qingshengii</name>
    <dbReference type="NCBI Taxonomy" id="334542"/>
    <lineage>
        <taxon>Bacteria</taxon>
        <taxon>Bacillati</taxon>
        <taxon>Actinomycetota</taxon>
        <taxon>Actinomycetes</taxon>
        <taxon>Mycobacteriales</taxon>
        <taxon>Nocardiaceae</taxon>
        <taxon>Rhodococcus</taxon>
        <taxon>Rhodococcus erythropolis group</taxon>
    </lineage>
</organism>
<reference evidence="1 2" key="1">
    <citation type="submission" date="2017-07" db="EMBL/GenBank/DDBJ databases">
        <title>Draft sequence of Rhodococcus enclensis 23b-28.</title>
        <authorList>
            <person name="Besaury L."/>
            <person name="Sancelme M."/>
            <person name="Amato P."/>
            <person name="Lallement A."/>
            <person name="Delort A.-M."/>
        </authorList>
    </citation>
    <scope>NUCLEOTIDE SEQUENCE [LARGE SCALE GENOMIC DNA]</scope>
    <source>
        <strain evidence="1 2">23b-28</strain>
    </source>
</reference>
<sequence>MLLVMIDLMKLRFMAGRSLKSQGIYVFSGELVLPPLQFAAPQCAAHQRAFPGSLSGGRYRKQASRGSE</sequence>